<feature type="compositionally biased region" description="Basic and acidic residues" evidence="1">
    <location>
        <begin position="323"/>
        <end position="336"/>
    </location>
</feature>
<accession>A0A1I6IEJ0</accession>
<feature type="compositionally biased region" description="Basic and acidic residues" evidence="1">
    <location>
        <begin position="296"/>
        <end position="313"/>
    </location>
</feature>
<feature type="compositionally biased region" description="Basic and acidic residues" evidence="1">
    <location>
        <begin position="91"/>
        <end position="101"/>
    </location>
</feature>
<reference evidence="3" key="1">
    <citation type="submission" date="2016-10" db="EMBL/GenBank/DDBJ databases">
        <authorList>
            <person name="Varghese N."/>
            <person name="Submissions S."/>
        </authorList>
    </citation>
    <scope>NUCLEOTIDE SEQUENCE [LARGE SCALE GENOMIC DNA]</scope>
    <source>
        <strain evidence="3">CGMCC 1.8711</strain>
    </source>
</reference>
<proteinExistence type="predicted"/>
<evidence type="ECO:0000313" key="2">
    <source>
        <dbReference type="EMBL" id="SFR65142.1"/>
    </source>
</evidence>
<feature type="compositionally biased region" description="Polar residues" evidence="1">
    <location>
        <begin position="164"/>
        <end position="175"/>
    </location>
</feature>
<sequence>MLAGSAKPSTVSRQRLAYLVVSGWEPVERGDATGHEPDGRGSNASPVGESVSEDEPRVVHVLRERVVESGVDGRRVGDAVSSDPSGPPAKTPREQRTDRVRPRLLHRQRHVVERETTRTLRELVERRTAARTVGRTASVVRDSGRTPPTARTVARAPQTAFGRSGSSEMRGSTASLEPFPVGRADANPLERSRVQRYGPVGSDGERGPYRAEAPAAELHDREPFVFAGVSEAASGGRPARAVESVERPGPHASVSNAAAVSDPPPDTAFGLRGEANRAVNERRTNATRPTMRLKTRTREADEDDGRHVNDRPGGRRTPTRPRPAADHRERTPREDEGSLSVEKLLERPAAVDRLVDRLYDEFETKRRHERERRGL</sequence>
<feature type="region of interest" description="Disordered" evidence="1">
    <location>
        <begin position="231"/>
        <end position="353"/>
    </location>
</feature>
<feature type="region of interest" description="Disordered" evidence="1">
    <location>
        <begin position="22"/>
        <end position="101"/>
    </location>
</feature>
<dbReference type="STRING" id="555875.SAMN04488124_3148"/>
<protein>
    <submittedName>
        <fullName evidence="2">Uncharacterized protein</fullName>
    </submittedName>
</protein>
<feature type="compositionally biased region" description="Basic and acidic residues" evidence="1">
    <location>
        <begin position="54"/>
        <end position="77"/>
    </location>
</feature>
<dbReference type="Proteomes" id="UP000243250">
    <property type="component" value="Unassembled WGS sequence"/>
</dbReference>
<evidence type="ECO:0000256" key="1">
    <source>
        <dbReference type="SAM" id="MobiDB-lite"/>
    </source>
</evidence>
<organism evidence="2 3">
    <name type="scientific">Halogeometricum limi</name>
    <dbReference type="NCBI Taxonomy" id="555875"/>
    <lineage>
        <taxon>Archaea</taxon>
        <taxon>Methanobacteriati</taxon>
        <taxon>Methanobacteriota</taxon>
        <taxon>Stenosarchaea group</taxon>
        <taxon>Halobacteria</taxon>
        <taxon>Halobacteriales</taxon>
        <taxon>Haloferacaceae</taxon>
        <taxon>Halogeometricum</taxon>
    </lineage>
</organism>
<dbReference type="EMBL" id="FOYS01000005">
    <property type="protein sequence ID" value="SFR65142.1"/>
    <property type="molecule type" value="Genomic_DNA"/>
</dbReference>
<keyword evidence="3" id="KW-1185">Reference proteome</keyword>
<name>A0A1I6IEJ0_9EURY</name>
<feature type="compositionally biased region" description="Basic and acidic residues" evidence="1">
    <location>
        <begin position="343"/>
        <end position="353"/>
    </location>
</feature>
<gene>
    <name evidence="2" type="ORF">SAMN04488124_3148</name>
</gene>
<feature type="region of interest" description="Disordered" evidence="1">
    <location>
        <begin position="134"/>
        <end position="210"/>
    </location>
</feature>
<feature type="compositionally biased region" description="Basic and acidic residues" evidence="1">
    <location>
        <begin position="26"/>
        <end position="39"/>
    </location>
</feature>
<dbReference type="AlphaFoldDB" id="A0A1I6IEJ0"/>
<evidence type="ECO:0000313" key="3">
    <source>
        <dbReference type="Proteomes" id="UP000243250"/>
    </source>
</evidence>